<evidence type="ECO:0000313" key="1">
    <source>
        <dbReference type="EMBL" id="MCL7745988.1"/>
    </source>
</evidence>
<comment type="caution">
    <text evidence="1">The sequence shown here is derived from an EMBL/GenBank/DDBJ whole genome shotgun (WGS) entry which is preliminary data.</text>
</comment>
<dbReference type="SUPFAM" id="SSF141251">
    <property type="entry name" value="Kinase-associated protein B-like"/>
    <property type="match status" value="1"/>
</dbReference>
<dbReference type="Proteomes" id="UP001139150">
    <property type="component" value="Unassembled WGS sequence"/>
</dbReference>
<gene>
    <name evidence="1" type="ORF">MF646_02520</name>
</gene>
<reference evidence="1" key="1">
    <citation type="submission" date="2022-02" db="EMBL/GenBank/DDBJ databases">
        <title>Halalkalibacter sp. nov. isolated from Lonar Lake, India.</title>
        <authorList>
            <person name="Joshi A."/>
            <person name="Thite S."/>
            <person name="Lodha T."/>
        </authorList>
    </citation>
    <scope>NUCLEOTIDE SEQUENCE</scope>
    <source>
        <strain evidence="1">MEB205</strain>
    </source>
</reference>
<dbReference type="SMART" id="SM01298">
    <property type="entry name" value="KapB"/>
    <property type="match status" value="1"/>
</dbReference>
<dbReference type="RefSeq" id="WP_250094918.1">
    <property type="nucleotide sequence ID" value="NZ_JAKRYL010000002.1"/>
</dbReference>
<sequence length="126" mass="14465">MAGVEYVRAFYKTGVYIAELIERQEENGRALVKVKAVIKHPTQGDLHNPKMTDVPLFHQRKALAEFEKTWVPLSSLKAYEGEVPSYKDSLQQALHDEISKLEDVETEWAQLSLEKLEECKKEYGLS</sequence>
<keyword evidence="1" id="KW-0418">Kinase</keyword>
<name>A0A9X2A3F0_9BACI</name>
<dbReference type="InterPro" id="IPR014916">
    <property type="entry name" value="KapB"/>
</dbReference>
<dbReference type="AlphaFoldDB" id="A0A9X2A3F0"/>
<keyword evidence="1" id="KW-0808">Transferase</keyword>
<keyword evidence="2" id="KW-1185">Reference proteome</keyword>
<proteinExistence type="predicted"/>
<dbReference type="GO" id="GO:0016301">
    <property type="term" value="F:kinase activity"/>
    <property type="evidence" value="ECO:0007669"/>
    <property type="project" value="UniProtKB-KW"/>
</dbReference>
<accession>A0A9X2A3F0</accession>
<keyword evidence="1" id="KW-0449">Lipoprotein</keyword>
<protein>
    <submittedName>
        <fullName evidence="1">Kinase-associated lipoprotein B</fullName>
    </submittedName>
</protein>
<dbReference type="InterPro" id="IPR038080">
    <property type="entry name" value="KapB_sf"/>
</dbReference>
<dbReference type="Gene3D" id="2.30.30.430">
    <property type="entry name" value="Kinase associated protein B domain"/>
    <property type="match status" value="1"/>
</dbReference>
<evidence type="ECO:0000313" key="2">
    <source>
        <dbReference type="Proteomes" id="UP001139150"/>
    </source>
</evidence>
<dbReference type="Pfam" id="PF08810">
    <property type="entry name" value="KapB"/>
    <property type="match status" value="1"/>
</dbReference>
<organism evidence="1 2">
    <name type="scientific">Halalkalibacter alkaliphilus</name>
    <dbReference type="NCBI Taxonomy" id="2917993"/>
    <lineage>
        <taxon>Bacteria</taxon>
        <taxon>Bacillati</taxon>
        <taxon>Bacillota</taxon>
        <taxon>Bacilli</taxon>
        <taxon>Bacillales</taxon>
        <taxon>Bacillaceae</taxon>
        <taxon>Halalkalibacter</taxon>
    </lineage>
</organism>
<dbReference type="EMBL" id="JAKRYL010000002">
    <property type="protein sequence ID" value="MCL7745988.1"/>
    <property type="molecule type" value="Genomic_DNA"/>
</dbReference>